<evidence type="ECO:0008006" key="4">
    <source>
        <dbReference type="Google" id="ProtNLM"/>
    </source>
</evidence>
<sequence length="123" mass="13351">MTLQEMLDSLDAVVRTVSGSLQASDASALEQSSTRLRDAMVAFSQLTKRFSAADWTPELHQRAQHLGDEISLLRDQLARLSVLAQRRAQALVPVAADDATYESSLRGKSQSGPGRARIYHAAG</sequence>
<accession>A0ABV3ZRY2</accession>
<reference evidence="2 3" key="1">
    <citation type="journal article" date="2013" name="Int. J. Syst. Evol. Microbiol.">
        <title>Comamonas guangdongensis sp. nov., isolated from subterranean forest sediment, and emended description of the genus Comamonas.</title>
        <authorList>
            <person name="Zhang J."/>
            <person name="Wang Y."/>
            <person name="Zhou S."/>
            <person name="Wu C."/>
            <person name="He J."/>
            <person name="Li F."/>
        </authorList>
    </citation>
    <scope>NUCLEOTIDE SEQUENCE [LARGE SCALE GENOMIC DNA]</scope>
    <source>
        <strain evidence="2 3">CCTCC AB2011133</strain>
    </source>
</reference>
<evidence type="ECO:0000313" key="2">
    <source>
        <dbReference type="EMBL" id="MEX8192110.1"/>
    </source>
</evidence>
<dbReference type="RefSeq" id="WP_369337330.1">
    <property type="nucleotide sequence ID" value="NZ_JBFYGN010000004.1"/>
</dbReference>
<comment type="caution">
    <text evidence="2">The sequence shown here is derived from an EMBL/GenBank/DDBJ whole genome shotgun (WGS) entry which is preliminary data.</text>
</comment>
<organism evidence="2 3">
    <name type="scientific">Comamonas guangdongensis</name>
    <dbReference type="NCBI Taxonomy" id="510515"/>
    <lineage>
        <taxon>Bacteria</taxon>
        <taxon>Pseudomonadati</taxon>
        <taxon>Pseudomonadota</taxon>
        <taxon>Betaproteobacteria</taxon>
        <taxon>Burkholderiales</taxon>
        <taxon>Comamonadaceae</taxon>
        <taxon>Comamonas</taxon>
    </lineage>
</organism>
<dbReference type="EMBL" id="JBFYGN010000004">
    <property type="protein sequence ID" value="MEX8192110.1"/>
    <property type="molecule type" value="Genomic_DNA"/>
</dbReference>
<name>A0ABV3ZRY2_9BURK</name>
<keyword evidence="3" id="KW-1185">Reference proteome</keyword>
<gene>
    <name evidence="2" type="ORF">AB6724_04560</name>
</gene>
<feature type="region of interest" description="Disordered" evidence="1">
    <location>
        <begin position="102"/>
        <end position="123"/>
    </location>
</feature>
<feature type="compositionally biased region" description="Polar residues" evidence="1">
    <location>
        <begin position="102"/>
        <end position="112"/>
    </location>
</feature>
<dbReference type="Proteomes" id="UP001561046">
    <property type="component" value="Unassembled WGS sequence"/>
</dbReference>
<evidence type="ECO:0000256" key="1">
    <source>
        <dbReference type="SAM" id="MobiDB-lite"/>
    </source>
</evidence>
<protein>
    <recommendedName>
        <fullName evidence="4">Flagellar protein FlgN</fullName>
    </recommendedName>
</protein>
<evidence type="ECO:0000313" key="3">
    <source>
        <dbReference type="Proteomes" id="UP001561046"/>
    </source>
</evidence>
<proteinExistence type="predicted"/>